<dbReference type="InterPro" id="IPR024705">
    <property type="entry name" value="Ssp411"/>
</dbReference>
<dbReference type="InterPro" id="IPR008928">
    <property type="entry name" value="6-hairpin_glycosidase_sf"/>
</dbReference>
<name>F8KZP0_PARAV</name>
<dbReference type="SUPFAM" id="SSF52833">
    <property type="entry name" value="Thioredoxin-like"/>
    <property type="match status" value="1"/>
</dbReference>
<reference evidence="2 3" key="2">
    <citation type="journal article" date="2011" name="Mol. Biol. Evol.">
        <title>Unity in variety--the pan-genome of the Chlamydiae.</title>
        <authorList>
            <person name="Collingro A."/>
            <person name="Tischler P."/>
            <person name="Weinmaier T."/>
            <person name="Penz T."/>
            <person name="Heinz E."/>
            <person name="Brunham R.C."/>
            <person name="Read T.D."/>
            <person name="Bavoil P.M."/>
            <person name="Sachse K."/>
            <person name="Kahane S."/>
            <person name="Friedman M.G."/>
            <person name="Rattei T."/>
            <person name="Myers G.S."/>
            <person name="Horn M."/>
        </authorList>
    </citation>
    <scope>NUCLEOTIDE SEQUENCE [LARGE SCALE GENOMIC DNA]</scope>
    <source>
        <strain evidence="3">UV7</strain>
    </source>
</reference>
<dbReference type="InterPro" id="IPR012341">
    <property type="entry name" value="6hp_glycosidase-like_sf"/>
</dbReference>
<dbReference type="HOGENOM" id="CLU_014051_4_1_0"/>
<reference key="1">
    <citation type="journal article" date="2011" name="Mol. Biol. Evol.">
        <title>Unity in variety -- the pan-genome of the Chlamydiae.</title>
        <authorList>
            <person name="Collingro A."/>
            <person name="Tischler P."/>
            <person name="Weinmaier T."/>
            <person name="Penz T."/>
            <person name="Heinz E."/>
            <person name="Brunham R.C."/>
            <person name="Read T.D."/>
            <person name="Bavoil P.M."/>
            <person name="Sachse K."/>
            <person name="Kahane S."/>
            <person name="Friedman M.G."/>
            <person name="Rattei T."/>
            <person name="Myers G.S.A."/>
            <person name="Horn M."/>
        </authorList>
    </citation>
    <scope>NUCLEOTIDE SEQUENCE</scope>
    <source>
        <strain>UV7</strain>
    </source>
</reference>
<protein>
    <submittedName>
        <fullName evidence="2">Uncharacterized protein yyaL</fullName>
    </submittedName>
</protein>
<dbReference type="EMBL" id="FR872580">
    <property type="protein sequence ID" value="CCB86388.1"/>
    <property type="molecule type" value="Genomic_DNA"/>
</dbReference>
<evidence type="ECO:0000313" key="2">
    <source>
        <dbReference type="EMBL" id="CCB86388.1"/>
    </source>
</evidence>
<evidence type="ECO:0000259" key="1">
    <source>
        <dbReference type="Pfam" id="PF03190"/>
    </source>
</evidence>
<dbReference type="PANTHER" id="PTHR42899:SF1">
    <property type="entry name" value="SPERMATOGENESIS-ASSOCIATED PROTEIN 20"/>
    <property type="match status" value="1"/>
</dbReference>
<dbReference type="RefSeq" id="WP_006340259.1">
    <property type="nucleotide sequence ID" value="NC_015702.1"/>
</dbReference>
<feature type="domain" description="Spermatogenesis-associated protein 20-like TRX" evidence="1">
    <location>
        <begin position="8"/>
        <end position="170"/>
    </location>
</feature>
<dbReference type="PANTHER" id="PTHR42899">
    <property type="entry name" value="SPERMATOGENESIS-ASSOCIATED PROTEIN 20"/>
    <property type="match status" value="1"/>
</dbReference>
<dbReference type="Proteomes" id="UP000000495">
    <property type="component" value="Chromosome"/>
</dbReference>
<dbReference type="KEGG" id="puv:PUV_14380"/>
<dbReference type="STRING" id="765952.PUV_14380"/>
<dbReference type="Gene3D" id="3.40.30.10">
    <property type="entry name" value="Glutaredoxin"/>
    <property type="match status" value="1"/>
</dbReference>
<dbReference type="GO" id="GO:0005975">
    <property type="term" value="P:carbohydrate metabolic process"/>
    <property type="evidence" value="ECO:0007669"/>
    <property type="project" value="InterPro"/>
</dbReference>
<dbReference type="InterPro" id="IPR036249">
    <property type="entry name" value="Thioredoxin-like_sf"/>
</dbReference>
<proteinExistence type="predicted"/>
<gene>
    <name evidence="2" type="primary">yyaL</name>
    <name evidence="2" type="ordered locus">PUV_14380</name>
</gene>
<dbReference type="eggNOG" id="COG1331">
    <property type="taxonomic scope" value="Bacteria"/>
</dbReference>
<dbReference type="Pfam" id="PF03190">
    <property type="entry name" value="Thioredox_DsbH"/>
    <property type="match status" value="1"/>
</dbReference>
<dbReference type="CDD" id="cd02955">
    <property type="entry name" value="SSP411"/>
    <property type="match status" value="1"/>
</dbReference>
<dbReference type="AlphaFoldDB" id="F8KZP0"/>
<evidence type="ECO:0000313" key="3">
    <source>
        <dbReference type="Proteomes" id="UP000000495"/>
    </source>
</evidence>
<dbReference type="OrthoDB" id="9762614at2"/>
<dbReference type="PIRSF" id="PIRSF006402">
    <property type="entry name" value="UCP006402_thioredoxin"/>
    <property type="match status" value="1"/>
</dbReference>
<sequence>MVEHHLYTNRLIHQKSPYLLQHAHNPVDWYPWGDEAFLAAKEADKPIFLSVGYATCHWCHVMEQESFENLEVAQALNEAFINIKVDREELPEVDSLYMEFAQSMMSGAAGWPLNVILTPDLYPFFAATYLPPVNSHGLIGMLELVERIHEAWQGDERERILMQSEKIVEVFEQHVHTSGELLPPPEVIEKTIEMLIKLADPVNGGMKGAPKFPIAYQSVFLLRYSMEKKDSRPLFLVERTLEMMRRGGIYDHLGGGFSRYSVDEAWQIPHFEKMLYDNALLADCYFEAWQATQNPQYKKVCEEILHYVLRDMSHFRGGFYSAEDADSEGHEGRFYTWTLEEVEELLGGENESELFVHYFDITPEGNFEGRNVLHTPLSLEEFAKKMGMDAQQLDLLFTEQKHILWKAREKRVHPFKDDKILTAWNGLMIQAMAEAGCAFCDQRFLSAAQNSAKFIKAKLWNEHGLLRRWRDDEAMFSAGLDEYAFLIRSLLTLFEAGCGTEWLQWALELNEILKNQFKALNGAYYQTNGQDLSLVIRKCQFSDGAEPSGNAIQCENLLRLYQLTHDYSYLEDANDILRGVWKFMEHYPPGYCYHMMNLHKYYAKDQLPTITIALNSKDSHFQELRQNFYQKFIPHKAIIWRRPDDELLFNLLPFAQEQIPLNDQTTLYICYDRRCDHPLVNLSEMLEAIAKL</sequence>
<organism evidence="2 3">
    <name type="scientific">Parachlamydia acanthamoebae (strain UV7)</name>
    <dbReference type="NCBI Taxonomy" id="765952"/>
    <lineage>
        <taxon>Bacteria</taxon>
        <taxon>Pseudomonadati</taxon>
        <taxon>Chlamydiota</taxon>
        <taxon>Chlamydiia</taxon>
        <taxon>Parachlamydiales</taxon>
        <taxon>Parachlamydiaceae</taxon>
        <taxon>Parachlamydia</taxon>
    </lineage>
</organism>
<keyword evidence="3" id="KW-1185">Reference proteome</keyword>
<dbReference type="InterPro" id="IPR004879">
    <property type="entry name" value="Ssp411-like_TRX"/>
</dbReference>
<dbReference type="SUPFAM" id="SSF48208">
    <property type="entry name" value="Six-hairpin glycosidases"/>
    <property type="match status" value="1"/>
</dbReference>
<dbReference type="Gene3D" id="1.50.10.10">
    <property type="match status" value="1"/>
</dbReference>
<accession>F8KZP0</accession>